<dbReference type="PANTHER" id="PTHR43855:SF1">
    <property type="entry name" value="THIOSULFATE SULFURTRANSFERASE"/>
    <property type="match status" value="1"/>
</dbReference>
<keyword evidence="4" id="KW-1185">Reference proteome</keyword>
<feature type="domain" description="Rhodanese" evidence="2">
    <location>
        <begin position="388"/>
        <end position="476"/>
    </location>
</feature>
<dbReference type="Proteomes" id="UP000190667">
    <property type="component" value="Unassembled WGS sequence"/>
</dbReference>
<feature type="domain" description="Rhodanese" evidence="2">
    <location>
        <begin position="278"/>
        <end position="358"/>
    </location>
</feature>
<dbReference type="EMBL" id="MRUL01000017">
    <property type="protein sequence ID" value="OON38080.1"/>
    <property type="molecule type" value="Genomic_DNA"/>
</dbReference>
<evidence type="ECO:0000256" key="1">
    <source>
        <dbReference type="ARBA" id="ARBA00022737"/>
    </source>
</evidence>
<dbReference type="STRING" id="1926881.BTJ39_19135"/>
<dbReference type="PROSITE" id="PS50206">
    <property type="entry name" value="RHODANESE_3"/>
    <property type="match status" value="4"/>
</dbReference>
<dbReference type="GO" id="GO:0004792">
    <property type="term" value="F:thiosulfate-cyanide sulfurtransferase activity"/>
    <property type="evidence" value="ECO:0007669"/>
    <property type="project" value="InterPro"/>
</dbReference>
<gene>
    <name evidence="3" type="ORF">BTJ39_19135</name>
</gene>
<dbReference type="PROSITE" id="PS00380">
    <property type="entry name" value="RHODANESE_1"/>
    <property type="match status" value="1"/>
</dbReference>
<dbReference type="PANTHER" id="PTHR43855">
    <property type="entry name" value="THIOSULFATE SULFURTRANSFERASE"/>
    <property type="match status" value="1"/>
</dbReference>
<dbReference type="AlphaFoldDB" id="A0A1S8YG75"/>
<dbReference type="Gene3D" id="3.40.250.10">
    <property type="entry name" value="Rhodanese-like domain"/>
    <property type="match status" value="4"/>
</dbReference>
<dbReference type="RefSeq" id="WP_078004318.1">
    <property type="nucleotide sequence ID" value="NZ_MRUL01000017.1"/>
</dbReference>
<keyword evidence="1" id="KW-0677">Repeat</keyword>
<comment type="caution">
    <text evidence="3">The sequence shown here is derived from an EMBL/GenBank/DDBJ whole genome shotgun (WGS) entry which is preliminary data.</text>
</comment>
<sequence>MSTAFSSRSAQTILQALRQGQEVALIDLRDEAQFASGHPLFAANIAFSRLEIEIGDRVPRLSAPVTLYDNGEGLTQLAAHRLQQLGYSDVALLEGNLDGWRQAGGELFIDVNSPSKAFGELVDSRNPTPSLTAEEVDALLKGKQDVVVLDSRRFDEYQTMSIPGAISVPGGELALRIKDLAPSAQTTVIVNCAGRTRSIIGTQSLINTGISNPVYALRNGTIGWTLAGQPLEHGQSRRYGALSDDGRQLARLAARRLADRAGVARIDVATLARWQQDETRTSYLFDVRDPAEYEAGHLPASRPVPGGQLVQETDHYASVRGARLVLVDNEGVRADMTASWLAQMGWEVAVLDGLSPTALSETGQWKPRAVAPSGLEEVAIQELADWLQQGGTRIIDFTASASFVQQHIPGAAWLTRAALLADPSLLPAAERYVVTCGSSLLARFAWQDVASLTDKPVYVLSGGDSAWFSAGYPRQTGEEGLLIARQDRYRRPYEGLDNSLQAMQAYLDWEYGLVAQLERDGTHGFFVLGSD</sequence>
<dbReference type="InterPro" id="IPR051126">
    <property type="entry name" value="Thiosulfate_sulfurtransferase"/>
</dbReference>
<dbReference type="OrthoDB" id="9789585at2"/>
<dbReference type="SUPFAM" id="SSF52821">
    <property type="entry name" value="Rhodanese/Cell cycle control phosphatase"/>
    <property type="match status" value="4"/>
</dbReference>
<dbReference type="InterPro" id="IPR001763">
    <property type="entry name" value="Rhodanese-like_dom"/>
</dbReference>
<reference evidence="3 4" key="1">
    <citation type="submission" date="2016-12" db="EMBL/GenBank/DDBJ databases">
        <title>Izhakiella australiana sp. nov. of genus Izhakiella isolated from Australian desert.</title>
        <authorList>
            <person name="Ji M."/>
        </authorList>
    </citation>
    <scope>NUCLEOTIDE SEQUENCE [LARGE SCALE GENOMIC DNA]</scope>
    <source>
        <strain evidence="3 4">D4N98</strain>
    </source>
</reference>
<protein>
    <submittedName>
        <fullName evidence="3">Sulfurtransferase</fullName>
    </submittedName>
</protein>
<dbReference type="InterPro" id="IPR001307">
    <property type="entry name" value="Thiosulphate_STrfase_CS"/>
</dbReference>
<evidence type="ECO:0000259" key="2">
    <source>
        <dbReference type="PROSITE" id="PS50206"/>
    </source>
</evidence>
<dbReference type="CDD" id="cd01534">
    <property type="entry name" value="4RHOD_Repeat_3"/>
    <property type="match status" value="1"/>
</dbReference>
<dbReference type="InterPro" id="IPR036873">
    <property type="entry name" value="Rhodanese-like_dom_sf"/>
</dbReference>
<keyword evidence="3" id="KW-0808">Transferase</keyword>
<proteinExistence type="predicted"/>
<dbReference type="CDD" id="cd01535">
    <property type="entry name" value="4RHOD_Repeat_4"/>
    <property type="match status" value="1"/>
</dbReference>
<feature type="domain" description="Rhodanese" evidence="2">
    <location>
        <begin position="142"/>
        <end position="233"/>
    </location>
</feature>
<organism evidence="3 4">
    <name type="scientific">Izhakiella australiensis</name>
    <dbReference type="NCBI Taxonomy" id="1926881"/>
    <lineage>
        <taxon>Bacteria</taxon>
        <taxon>Pseudomonadati</taxon>
        <taxon>Pseudomonadota</taxon>
        <taxon>Gammaproteobacteria</taxon>
        <taxon>Enterobacterales</taxon>
        <taxon>Erwiniaceae</taxon>
        <taxon>Izhakiella</taxon>
    </lineage>
</organism>
<accession>A0A1S8YG75</accession>
<name>A0A1S8YG75_9GAMM</name>
<evidence type="ECO:0000313" key="4">
    <source>
        <dbReference type="Proteomes" id="UP000190667"/>
    </source>
</evidence>
<dbReference type="SMART" id="SM00450">
    <property type="entry name" value="RHOD"/>
    <property type="match status" value="4"/>
</dbReference>
<dbReference type="Pfam" id="PF00581">
    <property type="entry name" value="Rhodanese"/>
    <property type="match status" value="4"/>
</dbReference>
<feature type="domain" description="Rhodanese" evidence="2">
    <location>
        <begin position="19"/>
        <end position="109"/>
    </location>
</feature>
<evidence type="ECO:0000313" key="3">
    <source>
        <dbReference type="EMBL" id="OON38080.1"/>
    </source>
</evidence>